<gene>
    <name evidence="9" type="primary">ybjZ_3</name>
    <name evidence="9" type="ORF">GCM10007901_12620</name>
</gene>
<evidence type="ECO:0000256" key="1">
    <source>
        <dbReference type="ARBA" id="ARBA00004651"/>
    </source>
</evidence>
<evidence type="ECO:0000256" key="2">
    <source>
        <dbReference type="ARBA" id="ARBA00022475"/>
    </source>
</evidence>
<dbReference type="InterPro" id="IPR050250">
    <property type="entry name" value="Macrolide_Exporter_MacB"/>
</dbReference>
<feature type="transmembrane region" description="Helical" evidence="7">
    <location>
        <begin position="283"/>
        <end position="307"/>
    </location>
</feature>
<dbReference type="Proteomes" id="UP001156670">
    <property type="component" value="Unassembled WGS sequence"/>
</dbReference>
<evidence type="ECO:0000256" key="4">
    <source>
        <dbReference type="ARBA" id="ARBA00022989"/>
    </source>
</evidence>
<dbReference type="Pfam" id="PF02687">
    <property type="entry name" value="FtsX"/>
    <property type="match status" value="1"/>
</dbReference>
<feature type="domain" description="ABC3 transporter permease C-terminal" evidence="8">
    <location>
        <begin position="287"/>
        <end position="397"/>
    </location>
</feature>
<protein>
    <submittedName>
        <fullName evidence="9">ABC transporter permease</fullName>
    </submittedName>
</protein>
<comment type="caution">
    <text evidence="9">The sequence shown here is derived from an EMBL/GenBank/DDBJ whole genome shotgun (WGS) entry which is preliminary data.</text>
</comment>
<reference evidence="10" key="1">
    <citation type="journal article" date="2019" name="Int. J. Syst. Evol. Microbiol.">
        <title>The Global Catalogue of Microorganisms (GCM) 10K type strain sequencing project: providing services to taxonomists for standard genome sequencing and annotation.</title>
        <authorList>
            <consortium name="The Broad Institute Genomics Platform"/>
            <consortium name="The Broad Institute Genome Sequencing Center for Infectious Disease"/>
            <person name="Wu L."/>
            <person name="Ma J."/>
        </authorList>
    </citation>
    <scope>NUCLEOTIDE SEQUENCE [LARGE SCALE GENOMIC DNA]</scope>
    <source>
        <strain evidence="10">NBRC 111980</strain>
    </source>
</reference>
<evidence type="ECO:0000313" key="10">
    <source>
        <dbReference type="Proteomes" id="UP001156670"/>
    </source>
</evidence>
<evidence type="ECO:0000256" key="7">
    <source>
        <dbReference type="SAM" id="Phobius"/>
    </source>
</evidence>
<organism evidence="9 10">
    <name type="scientific">Dyella acidisoli</name>
    <dbReference type="NCBI Taxonomy" id="1867834"/>
    <lineage>
        <taxon>Bacteria</taxon>
        <taxon>Pseudomonadati</taxon>
        <taxon>Pseudomonadota</taxon>
        <taxon>Gammaproteobacteria</taxon>
        <taxon>Lysobacterales</taxon>
        <taxon>Rhodanobacteraceae</taxon>
        <taxon>Dyella</taxon>
    </lineage>
</organism>
<keyword evidence="10" id="KW-1185">Reference proteome</keyword>
<sequence length="405" mass="43797">MIMQIRPIITALRRHRLATLLIAMEIALACAVLCNACFLIMGREQRMKLNSGVDESSLAIVQLTGFDNAMARDLNARMLSGLAAIDRVQSVSVINTVPFGPQAGANGMSLDPAMKQINAVIDFYLGGPSSFQSLGLKLVAGRLPQASDYVSLSNVLPSSAQVWITRSLADHLWPGADPLGKEFWSGGHYRVAGVLEHLAIAQPGSRGQYSVDWSVFVPAQPGPFLTGSYLLRARPQDISHVLRDVRAAVAKVAPDTVLDMDDSKTISEFRYAYFENDRAMARVLVGVIAALLLVTALGIVGLASFWVQQRRKQIGIRRAIGATRGDILRYFQTENFLIVTMGIVFGVLLAYALNVMLMKAYEVTHLPAAYVATSAIVLWLLGQLAVLGPALRAAAVPPVVATRSV</sequence>
<evidence type="ECO:0000259" key="8">
    <source>
        <dbReference type="Pfam" id="PF02687"/>
    </source>
</evidence>
<dbReference type="PANTHER" id="PTHR30572:SF4">
    <property type="entry name" value="ABC TRANSPORTER PERMEASE YTRF"/>
    <property type="match status" value="1"/>
</dbReference>
<name>A0ABQ5XM78_9GAMM</name>
<dbReference type="EMBL" id="BSOB01000010">
    <property type="protein sequence ID" value="GLQ92311.1"/>
    <property type="molecule type" value="Genomic_DNA"/>
</dbReference>
<evidence type="ECO:0000256" key="5">
    <source>
        <dbReference type="ARBA" id="ARBA00023136"/>
    </source>
</evidence>
<proteinExistence type="inferred from homology"/>
<keyword evidence="5 7" id="KW-0472">Membrane</keyword>
<dbReference type="PANTHER" id="PTHR30572">
    <property type="entry name" value="MEMBRANE COMPONENT OF TRANSPORTER-RELATED"/>
    <property type="match status" value="1"/>
</dbReference>
<accession>A0ABQ5XM78</accession>
<keyword evidence="2" id="KW-1003">Cell membrane</keyword>
<evidence type="ECO:0000256" key="6">
    <source>
        <dbReference type="ARBA" id="ARBA00038076"/>
    </source>
</evidence>
<comment type="similarity">
    <text evidence="6">Belongs to the ABC-4 integral membrane protein family.</text>
</comment>
<feature type="transmembrane region" description="Helical" evidence="7">
    <location>
        <begin position="368"/>
        <end position="387"/>
    </location>
</feature>
<keyword evidence="3 7" id="KW-0812">Transmembrane</keyword>
<evidence type="ECO:0000256" key="3">
    <source>
        <dbReference type="ARBA" id="ARBA00022692"/>
    </source>
</evidence>
<comment type="subcellular location">
    <subcellularLocation>
        <location evidence="1">Cell membrane</location>
        <topology evidence="1">Multi-pass membrane protein</topology>
    </subcellularLocation>
</comment>
<keyword evidence="4 7" id="KW-1133">Transmembrane helix</keyword>
<evidence type="ECO:0000313" key="9">
    <source>
        <dbReference type="EMBL" id="GLQ92311.1"/>
    </source>
</evidence>
<feature type="transmembrane region" description="Helical" evidence="7">
    <location>
        <begin position="336"/>
        <end position="356"/>
    </location>
</feature>
<dbReference type="InterPro" id="IPR003838">
    <property type="entry name" value="ABC3_permease_C"/>
</dbReference>
<feature type="transmembrane region" description="Helical" evidence="7">
    <location>
        <begin position="20"/>
        <end position="41"/>
    </location>
</feature>